<dbReference type="InterPro" id="IPR001036">
    <property type="entry name" value="Acrflvin-R"/>
</dbReference>
<dbReference type="PANTHER" id="PTHR32063:SF28">
    <property type="entry name" value="BLR2861 PROTEIN"/>
    <property type="match status" value="1"/>
</dbReference>
<feature type="transmembrane region" description="Helical" evidence="1">
    <location>
        <begin position="386"/>
        <end position="410"/>
    </location>
</feature>
<dbReference type="Gene3D" id="3.30.70.1320">
    <property type="entry name" value="Multidrug efflux transporter AcrB pore domain like"/>
    <property type="match status" value="1"/>
</dbReference>
<keyword evidence="1" id="KW-1133">Transmembrane helix</keyword>
<feature type="transmembrane region" description="Helical" evidence="1">
    <location>
        <begin position="524"/>
        <end position="543"/>
    </location>
</feature>
<feature type="transmembrane region" description="Helical" evidence="1">
    <location>
        <begin position="360"/>
        <end position="380"/>
    </location>
</feature>
<dbReference type="EMBL" id="BAABHC010000029">
    <property type="protein sequence ID" value="GAA4440927.1"/>
    <property type="molecule type" value="Genomic_DNA"/>
</dbReference>
<keyword evidence="1" id="KW-0812">Transmembrane</keyword>
<dbReference type="Proteomes" id="UP001500552">
    <property type="component" value="Unassembled WGS sequence"/>
</dbReference>
<feature type="transmembrane region" description="Helical" evidence="1">
    <location>
        <begin position="337"/>
        <end position="353"/>
    </location>
</feature>
<evidence type="ECO:0000256" key="1">
    <source>
        <dbReference type="SAM" id="Phobius"/>
    </source>
</evidence>
<dbReference type="PRINTS" id="PR00702">
    <property type="entry name" value="ACRIFLAVINRP"/>
</dbReference>
<evidence type="ECO:0000313" key="3">
    <source>
        <dbReference type="Proteomes" id="UP001500552"/>
    </source>
</evidence>
<feature type="transmembrane region" description="Helical" evidence="1">
    <location>
        <begin position="431"/>
        <end position="451"/>
    </location>
</feature>
<feature type="transmembrane region" description="Helical" evidence="1">
    <location>
        <begin position="848"/>
        <end position="867"/>
    </location>
</feature>
<gene>
    <name evidence="2" type="ORF">GCM10023188_38800</name>
</gene>
<feature type="transmembrane region" description="Helical" evidence="1">
    <location>
        <begin position="463"/>
        <end position="485"/>
    </location>
</feature>
<organism evidence="2 3">
    <name type="scientific">Pontibacter saemangeumensis</name>
    <dbReference type="NCBI Taxonomy" id="1084525"/>
    <lineage>
        <taxon>Bacteria</taxon>
        <taxon>Pseudomonadati</taxon>
        <taxon>Bacteroidota</taxon>
        <taxon>Cytophagia</taxon>
        <taxon>Cytophagales</taxon>
        <taxon>Hymenobacteraceae</taxon>
        <taxon>Pontibacter</taxon>
    </lineage>
</organism>
<dbReference type="PANTHER" id="PTHR32063">
    <property type="match status" value="1"/>
</dbReference>
<dbReference type="Gene3D" id="3.30.2090.10">
    <property type="entry name" value="Multidrug efflux transporter AcrB TolC docking domain, DN and DC subdomains"/>
    <property type="match status" value="2"/>
</dbReference>
<feature type="transmembrane region" description="Helical" evidence="1">
    <location>
        <begin position="12"/>
        <end position="34"/>
    </location>
</feature>
<evidence type="ECO:0000313" key="2">
    <source>
        <dbReference type="EMBL" id="GAA4440927.1"/>
    </source>
</evidence>
<dbReference type="SUPFAM" id="SSF82866">
    <property type="entry name" value="Multidrug efflux transporter AcrB transmembrane domain"/>
    <property type="match status" value="2"/>
</dbReference>
<comment type="caution">
    <text evidence="2">The sequence shown here is derived from an EMBL/GenBank/DDBJ whole genome shotgun (WGS) entry which is preliminary data.</text>
</comment>
<reference evidence="3" key="1">
    <citation type="journal article" date="2019" name="Int. J. Syst. Evol. Microbiol.">
        <title>The Global Catalogue of Microorganisms (GCM) 10K type strain sequencing project: providing services to taxonomists for standard genome sequencing and annotation.</title>
        <authorList>
            <consortium name="The Broad Institute Genomics Platform"/>
            <consortium name="The Broad Institute Genome Sequencing Center for Infectious Disease"/>
            <person name="Wu L."/>
            <person name="Ma J."/>
        </authorList>
    </citation>
    <scope>NUCLEOTIDE SEQUENCE [LARGE SCALE GENOMIC DNA]</scope>
    <source>
        <strain evidence="3">JCM 17926</strain>
    </source>
</reference>
<dbReference type="SUPFAM" id="SSF82693">
    <property type="entry name" value="Multidrug efflux transporter AcrB pore domain, PN1, PN2, PC1 and PC2 subdomains"/>
    <property type="match status" value="3"/>
</dbReference>
<protein>
    <submittedName>
        <fullName evidence="2">Efflux RND transporter permease subunit</fullName>
    </submittedName>
</protein>
<feature type="transmembrane region" description="Helical" evidence="1">
    <location>
        <begin position="900"/>
        <end position="921"/>
    </location>
</feature>
<dbReference type="Gene3D" id="3.30.70.1430">
    <property type="entry name" value="Multidrug efflux transporter AcrB pore domain"/>
    <property type="match status" value="2"/>
</dbReference>
<proteinExistence type="predicted"/>
<keyword evidence="1" id="KW-0472">Membrane</keyword>
<dbReference type="RefSeq" id="WP_345161439.1">
    <property type="nucleotide sequence ID" value="NZ_BAABHC010000029.1"/>
</dbReference>
<keyword evidence="3" id="KW-1185">Reference proteome</keyword>
<dbReference type="SUPFAM" id="SSF82714">
    <property type="entry name" value="Multidrug efflux transporter AcrB TolC docking domain, DN and DC subdomains"/>
    <property type="match status" value="2"/>
</dbReference>
<feature type="transmembrane region" description="Helical" evidence="1">
    <location>
        <begin position="949"/>
        <end position="969"/>
    </location>
</feature>
<dbReference type="Gene3D" id="1.20.1640.10">
    <property type="entry name" value="Multidrug efflux transporter AcrB transmembrane domain"/>
    <property type="match status" value="2"/>
</dbReference>
<feature type="transmembrane region" description="Helical" evidence="1">
    <location>
        <begin position="874"/>
        <end position="894"/>
    </location>
</feature>
<name>A0ABP8M128_9BACT</name>
<dbReference type="InterPro" id="IPR027463">
    <property type="entry name" value="AcrB_DN_DC_subdom"/>
</dbReference>
<dbReference type="Gene3D" id="3.30.70.1440">
    <property type="entry name" value="Multidrug efflux transporter AcrB pore domain"/>
    <property type="match status" value="1"/>
</dbReference>
<accession>A0ABP8M128</accession>
<dbReference type="Pfam" id="PF00873">
    <property type="entry name" value="ACR_tran"/>
    <property type="match status" value="1"/>
</dbReference>
<sequence>MASLSNISIRRPVLAIVMSITIIVFGIIGINFLGVREYPSVDPPIINVSTSYTGANAETIESEITEPLEESINGIAGIRTLTSSSSEGQSNITVEFNLSVDLETAANDVRDRVARAQRRLPEDAEPPTVSKADADSNPILMLGIKSETRSLLELSDLAANVFKEQLQTIPGVSSVGIWGDKRYSMRLWMDPNKLAALQVTPVEVQQAITRQNVELPSGSIEGASTELSVRTMGRISTVEEFNNVVIREDANRLIRFQDIGYAELAPENDKTVLRTNGIPMLGVVLIPQPGSNQIEIADEFYRRLEQIKKDVPDDIELLIGFDNSQYIKASLAEVEETFLIAFGLVVLIIFLFLRDWRSTIIPIVAIPVSLVGTFFVMYLMDFSINVLTLLGIVLAIGLVVDDAIVMLENIYARIEDGQEPNKAAKKGSEEIYFAIISTTVALAAVFMPVAFLEDTTGRLFREFGIVVASAVIISAFVSLTLTPMMTAKMLRHREKPNWFYRKTEPFFAAMTKGYRSSLESFMHVRWLAFVFIIGSAGAIWWLMATLPSELSPDEDRSGIRINATGPEGASFEFMDRYMNEVTALVNDSVGGIASITSMTRNPTSGFIRLRLVAPGERDKTQQELVEDIPTLINQIPGARAFASGDKGLGGGRGAGQPIQFVVQAQSMNQLREIIPPFLEAAQKDPTFNFVDVDLKFNKPELRVEIDREKALSMGVSARDISQTLQSGLSGMRFGYFVKGGKQYQIIGQVAREDRSEPLDLRSLHVKNNKGELIQLDNLIELGEESASPQIYRFNRFASATFSATLAKGKTIGDGIEVMDGIADEVLDETFQTALTGQSRDFSESSGSLLFAFVLALGLIYLALAAQFESFRDPIIIMFTVPLALAGALLSLWFSDQTLNIFSQIGMIMLVGLVTKNGILLVEFSNQRKEEGLSRYDAAIDSAVSRFRPILMTSLATILGTLPIALAWGAGAESRVSMGIAVVGGLLFSTGLTLYVIPAIYSYFSSKVSKRIEEPEEEPKKHKAAVKA</sequence>
<feature type="transmembrane region" description="Helical" evidence="1">
    <location>
        <begin position="975"/>
        <end position="1000"/>
    </location>
</feature>